<keyword evidence="1" id="KW-0732">Signal</keyword>
<evidence type="ECO:0000313" key="2">
    <source>
        <dbReference type="EMBL" id="PSN68302.1"/>
    </source>
</evidence>
<dbReference type="Proteomes" id="UP000240883">
    <property type="component" value="Unassembled WGS sequence"/>
</dbReference>
<sequence>MRLPYFIGISACLVVVVVADVAFDPPHTNFSIPFENHSHAQKWDLLDPAKDEEWNKAVCKGNKLMQAMQAGDSEAIKLYSPSPPTVQSHWKFPDAFRDWFWFVSDAAEVKPGIELLDEVWGLGDALRGIGVSAGPVEDRNLSGKNKVLYATHGWPWDEHDQEIDAKGQKYKVPGNTKIYRATDALMVYGINNEEGVMCTLIQLSPKFKVRYREDWEEDDLPELQKASDIAWGLWNYDEKLTDERRKSLRYFAVSAISNWGTKALIKRAIGNSPLNPWLTKEGGDK</sequence>
<name>A0A2T2NS85_CORCC</name>
<organism evidence="2 3">
    <name type="scientific">Corynespora cassiicola Philippines</name>
    <dbReference type="NCBI Taxonomy" id="1448308"/>
    <lineage>
        <taxon>Eukaryota</taxon>
        <taxon>Fungi</taxon>
        <taxon>Dikarya</taxon>
        <taxon>Ascomycota</taxon>
        <taxon>Pezizomycotina</taxon>
        <taxon>Dothideomycetes</taxon>
        <taxon>Pleosporomycetidae</taxon>
        <taxon>Pleosporales</taxon>
        <taxon>Corynesporascaceae</taxon>
        <taxon>Corynespora</taxon>
    </lineage>
</organism>
<gene>
    <name evidence="2" type="ORF">BS50DRAFT_587500</name>
</gene>
<keyword evidence="3" id="KW-1185">Reference proteome</keyword>
<evidence type="ECO:0000256" key="1">
    <source>
        <dbReference type="SAM" id="SignalP"/>
    </source>
</evidence>
<feature type="signal peptide" evidence="1">
    <location>
        <begin position="1"/>
        <end position="19"/>
    </location>
</feature>
<dbReference type="OrthoDB" id="191139at2759"/>
<protein>
    <submittedName>
        <fullName evidence="2">Uncharacterized protein</fullName>
    </submittedName>
</protein>
<dbReference type="AlphaFoldDB" id="A0A2T2NS85"/>
<reference evidence="2 3" key="1">
    <citation type="journal article" date="2018" name="Front. Microbiol.">
        <title>Genome-Wide Analysis of Corynespora cassiicola Leaf Fall Disease Putative Effectors.</title>
        <authorList>
            <person name="Lopez D."/>
            <person name="Ribeiro S."/>
            <person name="Label P."/>
            <person name="Fumanal B."/>
            <person name="Venisse J.S."/>
            <person name="Kohler A."/>
            <person name="de Oliveira R.R."/>
            <person name="Labutti K."/>
            <person name="Lipzen A."/>
            <person name="Lail K."/>
            <person name="Bauer D."/>
            <person name="Ohm R.A."/>
            <person name="Barry K.W."/>
            <person name="Spatafora J."/>
            <person name="Grigoriev I.V."/>
            <person name="Martin F.M."/>
            <person name="Pujade-Renaud V."/>
        </authorList>
    </citation>
    <scope>NUCLEOTIDE SEQUENCE [LARGE SCALE GENOMIC DNA]</scope>
    <source>
        <strain evidence="2 3">Philippines</strain>
    </source>
</reference>
<proteinExistence type="predicted"/>
<accession>A0A2T2NS85</accession>
<feature type="chain" id="PRO_5015693531" evidence="1">
    <location>
        <begin position="20"/>
        <end position="285"/>
    </location>
</feature>
<dbReference type="EMBL" id="KZ678134">
    <property type="protein sequence ID" value="PSN68302.1"/>
    <property type="molecule type" value="Genomic_DNA"/>
</dbReference>
<evidence type="ECO:0000313" key="3">
    <source>
        <dbReference type="Proteomes" id="UP000240883"/>
    </source>
</evidence>